<feature type="transmembrane region" description="Helical" evidence="1">
    <location>
        <begin position="116"/>
        <end position="140"/>
    </location>
</feature>
<comment type="caution">
    <text evidence="3">The sequence shown here is derived from an EMBL/GenBank/DDBJ whole genome shotgun (WGS) entry which is preliminary data.</text>
</comment>
<dbReference type="PANTHER" id="PTHR36046">
    <property type="entry name" value="PROTEIN, PUTATIVE-RELATED"/>
    <property type="match status" value="1"/>
</dbReference>
<name>A0AA88AM77_FICCA</name>
<evidence type="ECO:0000313" key="4">
    <source>
        <dbReference type="Proteomes" id="UP001187192"/>
    </source>
</evidence>
<evidence type="ECO:0000313" key="3">
    <source>
        <dbReference type="EMBL" id="GMN48808.1"/>
    </source>
</evidence>
<dbReference type="AlphaFoldDB" id="A0AA88AM77"/>
<organism evidence="3 4">
    <name type="scientific">Ficus carica</name>
    <name type="common">Common fig</name>
    <dbReference type="NCBI Taxonomy" id="3494"/>
    <lineage>
        <taxon>Eukaryota</taxon>
        <taxon>Viridiplantae</taxon>
        <taxon>Streptophyta</taxon>
        <taxon>Embryophyta</taxon>
        <taxon>Tracheophyta</taxon>
        <taxon>Spermatophyta</taxon>
        <taxon>Magnoliopsida</taxon>
        <taxon>eudicotyledons</taxon>
        <taxon>Gunneridae</taxon>
        <taxon>Pentapetalae</taxon>
        <taxon>rosids</taxon>
        <taxon>fabids</taxon>
        <taxon>Rosales</taxon>
        <taxon>Moraceae</taxon>
        <taxon>Ficeae</taxon>
        <taxon>Ficus</taxon>
    </lineage>
</organism>
<dbReference type="Pfam" id="PF20522">
    <property type="entry name" value="DUF6737"/>
    <property type="match status" value="1"/>
</dbReference>
<keyword evidence="1" id="KW-0812">Transmembrane</keyword>
<protein>
    <recommendedName>
        <fullName evidence="2">DUF6737 domain-containing protein</fullName>
    </recommendedName>
</protein>
<keyword evidence="1" id="KW-1133">Transmembrane helix</keyword>
<dbReference type="InterPro" id="IPR046625">
    <property type="entry name" value="DUF6737"/>
</dbReference>
<evidence type="ECO:0000259" key="2">
    <source>
        <dbReference type="Pfam" id="PF20522"/>
    </source>
</evidence>
<keyword evidence="1" id="KW-0472">Membrane</keyword>
<keyword evidence="4" id="KW-1185">Reference proteome</keyword>
<accession>A0AA88AM77</accession>
<dbReference type="GO" id="GO:0009507">
    <property type="term" value="C:chloroplast"/>
    <property type="evidence" value="ECO:0007669"/>
    <property type="project" value="TreeGrafter"/>
</dbReference>
<sequence>MATLPVFPLSLSVPALRLQPRLSSPQTHLSNPIFSSYIPSSALKSNGIGYKIVAFGSNSSDPNESQFLDENGVVDDMDGYLNYLSLEYDSVWDTKPFWCQPWTIALTGVSAIALSWLILHSVLATTVVSLLICAWWYLFLYSYPKAYEDMIAERRRRVTNGVEDTFGLRKSQ</sequence>
<feature type="domain" description="DUF6737" evidence="2">
    <location>
        <begin position="90"/>
        <end position="146"/>
    </location>
</feature>
<proteinExistence type="predicted"/>
<gene>
    <name evidence="3" type="ORF">TIFTF001_017981</name>
</gene>
<dbReference type="Gramene" id="FCD_00000697-RA">
    <property type="protein sequence ID" value="FCD_00000697-RA:cds"/>
    <property type="gene ID" value="FCD_00000697"/>
</dbReference>
<evidence type="ECO:0000256" key="1">
    <source>
        <dbReference type="SAM" id="Phobius"/>
    </source>
</evidence>
<dbReference type="PANTHER" id="PTHR36046:SF1">
    <property type="entry name" value="DUF6737 DOMAIN-CONTAINING PROTEIN"/>
    <property type="match status" value="1"/>
</dbReference>
<reference evidence="3" key="1">
    <citation type="submission" date="2023-07" db="EMBL/GenBank/DDBJ databases">
        <title>draft genome sequence of fig (Ficus carica).</title>
        <authorList>
            <person name="Takahashi T."/>
            <person name="Nishimura K."/>
        </authorList>
    </citation>
    <scope>NUCLEOTIDE SEQUENCE</scope>
</reference>
<dbReference type="EMBL" id="BTGU01000029">
    <property type="protein sequence ID" value="GMN48808.1"/>
    <property type="molecule type" value="Genomic_DNA"/>
</dbReference>
<dbReference type="Proteomes" id="UP001187192">
    <property type="component" value="Unassembled WGS sequence"/>
</dbReference>